<dbReference type="Pfam" id="PF08241">
    <property type="entry name" value="Methyltransf_11"/>
    <property type="match status" value="1"/>
</dbReference>
<keyword evidence="2" id="KW-0808">Transferase</keyword>
<dbReference type="GO" id="GO:0032259">
    <property type="term" value="P:methylation"/>
    <property type="evidence" value="ECO:0007669"/>
    <property type="project" value="UniProtKB-KW"/>
</dbReference>
<keyword evidence="2" id="KW-0489">Methyltransferase</keyword>
<dbReference type="Gene3D" id="3.40.50.150">
    <property type="entry name" value="Vaccinia Virus protein VP39"/>
    <property type="match status" value="1"/>
</dbReference>
<evidence type="ECO:0000313" key="3">
    <source>
        <dbReference type="Proteomes" id="UP000474957"/>
    </source>
</evidence>
<dbReference type="InterPro" id="IPR029063">
    <property type="entry name" value="SAM-dependent_MTases_sf"/>
</dbReference>
<organism evidence="2 3">
    <name type="scientific">Halovulum marinum</name>
    <dbReference type="NCBI Taxonomy" id="2662447"/>
    <lineage>
        <taxon>Bacteria</taxon>
        <taxon>Pseudomonadati</taxon>
        <taxon>Pseudomonadota</taxon>
        <taxon>Alphaproteobacteria</taxon>
        <taxon>Rhodobacterales</taxon>
        <taxon>Paracoccaceae</taxon>
        <taxon>Halovulum</taxon>
    </lineage>
</organism>
<sequence>MAMLSATTVEDGVRGFYDGYGWVGTDGGNGEDAAFRAFRPAYAGYHAAVERRTLAAFDGLHGGLLIAGCGDMPASHLDLARRFDRLACLDISGRALTAAATKLNRRAEIVRGSVLEPPFDEGGFDAVFCAHVLFHIDIDLQERAVDRLLRLLRPGGRLVVIYSNPRSPVRFATAAAERARRLLPGAARAAPARPDLYFRRHPLGWWQRFADRARIDIRPWDVIGSRDDRALLWSDRAAKRFYAAAGRIEARHPRVAAALWHYPMIVLERR</sequence>
<comment type="caution">
    <text evidence="2">The sequence shown here is derived from an EMBL/GenBank/DDBJ whole genome shotgun (WGS) entry which is preliminary data.</text>
</comment>
<dbReference type="Proteomes" id="UP000474957">
    <property type="component" value="Unassembled WGS sequence"/>
</dbReference>
<accession>A0A6L5YZW9</accession>
<keyword evidence="3" id="KW-1185">Reference proteome</keyword>
<dbReference type="AlphaFoldDB" id="A0A6L5YZW9"/>
<dbReference type="GO" id="GO:0008757">
    <property type="term" value="F:S-adenosylmethionine-dependent methyltransferase activity"/>
    <property type="evidence" value="ECO:0007669"/>
    <property type="project" value="InterPro"/>
</dbReference>
<reference evidence="2 3" key="1">
    <citation type="submission" date="2019-10" db="EMBL/GenBank/DDBJ databases">
        <title>Cognatihalovulum marinum gen. nov. sp. nov., a new member of the family Rhodobacteraceae isolated from deep seawater of the Northwest Indian Ocean.</title>
        <authorList>
            <person name="Ruan C."/>
            <person name="Wang J."/>
            <person name="Zheng X."/>
            <person name="Song L."/>
            <person name="Zhu Y."/>
            <person name="Huang Y."/>
            <person name="Lu Z."/>
            <person name="Du W."/>
            <person name="Huang L."/>
            <person name="Dai X."/>
        </authorList>
    </citation>
    <scope>NUCLEOTIDE SEQUENCE [LARGE SCALE GENOMIC DNA]</scope>
    <source>
        <strain evidence="2 3">2CG4</strain>
    </source>
</reference>
<evidence type="ECO:0000259" key="1">
    <source>
        <dbReference type="Pfam" id="PF08241"/>
    </source>
</evidence>
<dbReference type="RefSeq" id="WP_154446264.1">
    <property type="nucleotide sequence ID" value="NZ_WIND01000005.1"/>
</dbReference>
<dbReference type="SUPFAM" id="SSF53335">
    <property type="entry name" value="S-adenosyl-L-methionine-dependent methyltransferases"/>
    <property type="match status" value="1"/>
</dbReference>
<dbReference type="EMBL" id="WIND01000005">
    <property type="protein sequence ID" value="MSU89778.1"/>
    <property type="molecule type" value="Genomic_DNA"/>
</dbReference>
<proteinExistence type="predicted"/>
<gene>
    <name evidence="2" type="ORF">GE300_09125</name>
</gene>
<evidence type="ECO:0000313" key="2">
    <source>
        <dbReference type="EMBL" id="MSU89778.1"/>
    </source>
</evidence>
<feature type="domain" description="Methyltransferase type 11" evidence="1">
    <location>
        <begin position="67"/>
        <end position="160"/>
    </location>
</feature>
<dbReference type="InterPro" id="IPR013216">
    <property type="entry name" value="Methyltransf_11"/>
</dbReference>
<protein>
    <submittedName>
        <fullName evidence="2">Methyltransferase domain-containing protein</fullName>
    </submittedName>
</protein>
<dbReference type="CDD" id="cd02440">
    <property type="entry name" value="AdoMet_MTases"/>
    <property type="match status" value="1"/>
</dbReference>
<name>A0A6L5YZW9_9RHOB</name>